<dbReference type="Pfam" id="PF03739">
    <property type="entry name" value="LptF_LptG"/>
    <property type="match status" value="1"/>
</dbReference>
<evidence type="ECO:0000256" key="2">
    <source>
        <dbReference type="ARBA" id="ARBA00022475"/>
    </source>
</evidence>
<gene>
    <name evidence="7" type="ORF">SAMN05421739_101367</name>
</gene>
<sequence>MLQACFKALVLVAGALRLRMKKLDKLILREFFGPFLLTFAVVEFILLTQYMLKYLDELVGKDLGTEVFGELLFYFSINMAPVALPLAVLLSSLMTFGSLGEHHELTAIKTSGIALTRILSPVLLVVGLITVGAFFFNNYVVPKANLKAYSLLWDIRQKKPAMNFKEGAFYNGIPGYSIKVNEKFNDGQSLRDVMIYDHTKGGNNTTVILADSGEMYMDYNDAYLVLELFNGNTYVDQNNSSYRNSSEQFVRQEFQKSKLMLSMASFNFDRTREELFSDNKMMKNISELNVVTDSLQRYSRREQELYAPNVDPFYMYFKADTGQVKNGVRLVGQKVEKELPAITPDVLALATNKARNIKSFTSSYVERVRNSIREANNYEVEIWRKYTQSASIIIMFLIGAPLGAIIKKGGLGVPVVISIVFFITMYVLSILGEKWAREGLVPVGTGMWAANLILLPVGLFFLYQARNDSSLLELDFWRKMMARLRRNKL</sequence>
<accession>A0A1I2MRF0</accession>
<reference evidence="8" key="1">
    <citation type="submission" date="2016-10" db="EMBL/GenBank/DDBJ databases">
        <authorList>
            <person name="Varghese N."/>
            <person name="Submissions S."/>
        </authorList>
    </citation>
    <scope>NUCLEOTIDE SEQUENCE [LARGE SCALE GENOMIC DNA]</scope>
    <source>
        <strain evidence="8">LP51</strain>
    </source>
</reference>
<feature type="transmembrane region" description="Helical" evidence="6">
    <location>
        <begin position="118"/>
        <end position="136"/>
    </location>
</feature>
<evidence type="ECO:0000256" key="5">
    <source>
        <dbReference type="ARBA" id="ARBA00023136"/>
    </source>
</evidence>
<keyword evidence="5 6" id="KW-0472">Membrane</keyword>
<feature type="transmembrane region" description="Helical" evidence="6">
    <location>
        <begin position="386"/>
        <end position="406"/>
    </location>
</feature>
<comment type="subcellular location">
    <subcellularLocation>
        <location evidence="1">Cell membrane</location>
        <topology evidence="1">Multi-pass membrane protein</topology>
    </subcellularLocation>
</comment>
<evidence type="ECO:0000313" key="7">
    <source>
        <dbReference type="EMBL" id="SFF91701.1"/>
    </source>
</evidence>
<dbReference type="AlphaFoldDB" id="A0A1I2MRF0"/>
<dbReference type="STRING" id="1436961.SAMN05421739_101367"/>
<dbReference type="EMBL" id="FOOT01000001">
    <property type="protein sequence ID" value="SFF91701.1"/>
    <property type="molecule type" value="Genomic_DNA"/>
</dbReference>
<dbReference type="GO" id="GO:0043190">
    <property type="term" value="C:ATP-binding cassette (ABC) transporter complex"/>
    <property type="evidence" value="ECO:0007669"/>
    <property type="project" value="TreeGrafter"/>
</dbReference>
<evidence type="ECO:0000256" key="1">
    <source>
        <dbReference type="ARBA" id="ARBA00004651"/>
    </source>
</evidence>
<dbReference type="GO" id="GO:0015920">
    <property type="term" value="P:lipopolysaccharide transport"/>
    <property type="evidence" value="ECO:0007669"/>
    <property type="project" value="TreeGrafter"/>
</dbReference>
<evidence type="ECO:0000256" key="6">
    <source>
        <dbReference type="SAM" id="Phobius"/>
    </source>
</evidence>
<dbReference type="InterPro" id="IPR005495">
    <property type="entry name" value="LptG/LptF_permease"/>
</dbReference>
<protein>
    <submittedName>
        <fullName evidence="7">Lipopolysaccharide export system permease protein</fullName>
    </submittedName>
</protein>
<keyword evidence="2" id="KW-1003">Cell membrane</keyword>
<dbReference type="PANTHER" id="PTHR33529:SF6">
    <property type="entry name" value="YJGP_YJGQ FAMILY PERMEASE"/>
    <property type="match status" value="1"/>
</dbReference>
<dbReference type="PANTHER" id="PTHR33529">
    <property type="entry name" value="SLR0882 PROTEIN-RELATED"/>
    <property type="match status" value="1"/>
</dbReference>
<feature type="transmembrane region" description="Helical" evidence="6">
    <location>
        <begin position="26"/>
        <end position="52"/>
    </location>
</feature>
<feature type="transmembrane region" description="Helical" evidence="6">
    <location>
        <begin position="443"/>
        <end position="463"/>
    </location>
</feature>
<evidence type="ECO:0000313" key="8">
    <source>
        <dbReference type="Proteomes" id="UP000198724"/>
    </source>
</evidence>
<name>A0A1I2MRF0_9BACT</name>
<keyword evidence="3 6" id="KW-0812">Transmembrane</keyword>
<feature type="transmembrane region" description="Helical" evidence="6">
    <location>
        <begin position="413"/>
        <end position="431"/>
    </location>
</feature>
<keyword evidence="8" id="KW-1185">Reference proteome</keyword>
<feature type="transmembrane region" description="Helical" evidence="6">
    <location>
        <begin position="72"/>
        <end position="97"/>
    </location>
</feature>
<evidence type="ECO:0000256" key="4">
    <source>
        <dbReference type="ARBA" id="ARBA00022989"/>
    </source>
</evidence>
<proteinExistence type="predicted"/>
<organism evidence="7 8">
    <name type="scientific">Pontibacter chinhatensis</name>
    <dbReference type="NCBI Taxonomy" id="1436961"/>
    <lineage>
        <taxon>Bacteria</taxon>
        <taxon>Pseudomonadati</taxon>
        <taxon>Bacteroidota</taxon>
        <taxon>Cytophagia</taxon>
        <taxon>Cytophagales</taxon>
        <taxon>Hymenobacteraceae</taxon>
        <taxon>Pontibacter</taxon>
    </lineage>
</organism>
<dbReference type="Proteomes" id="UP000198724">
    <property type="component" value="Unassembled WGS sequence"/>
</dbReference>
<keyword evidence="4 6" id="KW-1133">Transmembrane helix</keyword>
<evidence type="ECO:0000256" key="3">
    <source>
        <dbReference type="ARBA" id="ARBA00022692"/>
    </source>
</evidence>